<protein>
    <recommendedName>
        <fullName evidence="4 6">dTDP-4-dehydrorhamnose reductase</fullName>
        <ecNumber evidence="3 6">1.1.1.133</ecNumber>
    </recommendedName>
</protein>
<dbReference type="Gene3D" id="3.40.50.720">
    <property type="entry name" value="NAD(P)-binding Rossmann-like Domain"/>
    <property type="match status" value="1"/>
</dbReference>
<evidence type="ECO:0000256" key="6">
    <source>
        <dbReference type="RuleBase" id="RU364082"/>
    </source>
</evidence>
<evidence type="ECO:0000256" key="4">
    <source>
        <dbReference type="ARBA" id="ARBA00017099"/>
    </source>
</evidence>
<dbReference type="OrthoDB" id="9803892at2"/>
<evidence type="ECO:0000256" key="5">
    <source>
        <dbReference type="ARBA" id="ARBA00048200"/>
    </source>
</evidence>
<organism evidence="8 9">
    <name type="scientific">Candidatus Rickettsiella isopodorum</name>
    <dbReference type="NCBI Taxonomy" id="1225476"/>
    <lineage>
        <taxon>Bacteria</taxon>
        <taxon>Pseudomonadati</taxon>
        <taxon>Pseudomonadota</taxon>
        <taxon>Gammaproteobacteria</taxon>
        <taxon>Legionellales</taxon>
        <taxon>Coxiellaceae</taxon>
        <taxon>Rickettsiella</taxon>
    </lineage>
</organism>
<dbReference type="Gene3D" id="3.90.25.10">
    <property type="entry name" value="UDP-galactose 4-epimerase, domain 1"/>
    <property type="match status" value="1"/>
</dbReference>
<name>A0A1J8NJ26_9COXI</name>
<comment type="similarity">
    <text evidence="2 6">Belongs to the dTDP-4-dehydrorhamnose reductase family.</text>
</comment>
<gene>
    <name evidence="8" type="ORF">A1D18_03480</name>
</gene>
<dbReference type="AlphaFoldDB" id="A0A1J8NJ26"/>
<evidence type="ECO:0000313" key="9">
    <source>
        <dbReference type="Proteomes" id="UP000183924"/>
    </source>
</evidence>
<dbReference type="RefSeq" id="WP_071662428.1">
    <property type="nucleotide sequence ID" value="NZ_LUKY01000032.1"/>
</dbReference>
<comment type="catalytic activity">
    <reaction evidence="5 6">
        <text>dTDP-beta-L-rhamnose + NADP(+) = dTDP-4-dehydro-beta-L-rhamnose + NADPH + H(+)</text>
        <dbReference type="Rhea" id="RHEA:21796"/>
        <dbReference type="ChEBI" id="CHEBI:15378"/>
        <dbReference type="ChEBI" id="CHEBI:57510"/>
        <dbReference type="ChEBI" id="CHEBI:57783"/>
        <dbReference type="ChEBI" id="CHEBI:58349"/>
        <dbReference type="ChEBI" id="CHEBI:62830"/>
        <dbReference type="EC" id="1.1.1.133"/>
    </reaction>
</comment>
<dbReference type="PANTHER" id="PTHR10491:SF4">
    <property type="entry name" value="METHIONINE ADENOSYLTRANSFERASE 2 SUBUNIT BETA"/>
    <property type="match status" value="1"/>
</dbReference>
<dbReference type="EMBL" id="LUKY01000032">
    <property type="protein sequence ID" value="OIZ95168.1"/>
    <property type="molecule type" value="Genomic_DNA"/>
</dbReference>
<accession>A0A1J8NJ26</accession>
<dbReference type="UniPathway" id="UPA00124"/>
<keyword evidence="6" id="KW-0560">Oxidoreductase</keyword>
<dbReference type="InterPro" id="IPR005913">
    <property type="entry name" value="dTDP_dehydrorham_reduct"/>
</dbReference>
<dbReference type="STRING" id="1225476.A1D18_03480"/>
<dbReference type="InterPro" id="IPR029903">
    <property type="entry name" value="RmlD-like-bd"/>
</dbReference>
<keyword evidence="6" id="KW-0521">NADP</keyword>
<evidence type="ECO:0000256" key="3">
    <source>
        <dbReference type="ARBA" id="ARBA00012929"/>
    </source>
</evidence>
<dbReference type="GO" id="GO:0008831">
    <property type="term" value="F:dTDP-4-dehydrorhamnose reductase activity"/>
    <property type="evidence" value="ECO:0007669"/>
    <property type="project" value="UniProtKB-EC"/>
</dbReference>
<dbReference type="InterPro" id="IPR036291">
    <property type="entry name" value="NAD(P)-bd_dom_sf"/>
</dbReference>
<sequence>MSFSGKILLTGANGQVGNEIVNLAKNRNLKLYSFTRTQLNITNLEQIEYVLATIKPNYIINAAAYTAVDKAELERENVFLVNATGIAYLAQIAKKYDIPLLHISTDYIFDGQKKLAYTEEDQAQPLSIYGQSKLSGENLLRETWYKHIILRVSWVFGVYGNNFVKNIIRLANEKNELRIIADQRGSPTYAVDIAQTLLKLIGCLYKGQTDWGTYHYTGTPTLSWYEFAKKIVDEAKQRQKLILKKVIPISALEYPSIAQRPFNSELSCNKIVQVFHIKPNDWFDGLKKVVNILL</sequence>
<dbReference type="SUPFAM" id="SSF51735">
    <property type="entry name" value="NAD(P)-binding Rossmann-fold domains"/>
    <property type="match status" value="1"/>
</dbReference>
<evidence type="ECO:0000256" key="1">
    <source>
        <dbReference type="ARBA" id="ARBA00004781"/>
    </source>
</evidence>
<dbReference type="UniPathway" id="UPA00281"/>
<evidence type="ECO:0000259" key="7">
    <source>
        <dbReference type="Pfam" id="PF04321"/>
    </source>
</evidence>
<dbReference type="Proteomes" id="UP000183924">
    <property type="component" value="Unassembled WGS sequence"/>
</dbReference>
<keyword evidence="9" id="KW-1185">Reference proteome</keyword>
<dbReference type="NCBIfam" id="TIGR01214">
    <property type="entry name" value="rmlD"/>
    <property type="match status" value="1"/>
</dbReference>
<dbReference type="PANTHER" id="PTHR10491">
    <property type="entry name" value="DTDP-4-DEHYDRORHAMNOSE REDUCTASE"/>
    <property type="match status" value="1"/>
</dbReference>
<comment type="function">
    <text evidence="6">Catalyzes the reduction of dTDP-6-deoxy-L-lyxo-4-hexulose to yield dTDP-L-rhamnose.</text>
</comment>
<dbReference type="GO" id="GO:0009243">
    <property type="term" value="P:O antigen biosynthetic process"/>
    <property type="evidence" value="ECO:0007669"/>
    <property type="project" value="UniProtKB-UniPathway"/>
</dbReference>
<dbReference type="CDD" id="cd05254">
    <property type="entry name" value="dTDP_HR_like_SDR_e"/>
    <property type="match status" value="1"/>
</dbReference>
<comment type="caution">
    <text evidence="8">The sequence shown here is derived from an EMBL/GenBank/DDBJ whole genome shotgun (WGS) entry which is preliminary data.</text>
</comment>
<evidence type="ECO:0000313" key="8">
    <source>
        <dbReference type="EMBL" id="OIZ95168.1"/>
    </source>
</evidence>
<comment type="cofactor">
    <cofactor evidence="6">
        <name>Mg(2+)</name>
        <dbReference type="ChEBI" id="CHEBI:18420"/>
    </cofactor>
    <text evidence="6">Binds 1 Mg(2+) ion per monomer.</text>
</comment>
<dbReference type="EC" id="1.1.1.133" evidence="3 6"/>
<comment type="pathway">
    <text evidence="1 6">Carbohydrate biosynthesis; dTDP-L-rhamnose biosynthesis.</text>
</comment>
<dbReference type="Pfam" id="PF04321">
    <property type="entry name" value="RmlD_sub_bind"/>
    <property type="match status" value="1"/>
</dbReference>
<evidence type="ECO:0000256" key="2">
    <source>
        <dbReference type="ARBA" id="ARBA00010944"/>
    </source>
</evidence>
<proteinExistence type="inferred from homology"/>
<feature type="domain" description="RmlD-like substrate binding" evidence="7">
    <location>
        <begin position="6"/>
        <end position="292"/>
    </location>
</feature>
<reference evidence="8 9" key="1">
    <citation type="submission" date="2016-03" db="EMBL/GenBank/DDBJ databases">
        <title>Comparative genomics of Rickettsiella.</title>
        <authorList>
            <person name="Chandler C."/>
            <person name="Wang Y."/>
        </authorList>
    </citation>
    <scope>NUCLEOTIDE SEQUENCE [LARGE SCALE GENOMIC DNA]</scope>
    <source>
        <strain evidence="8 9">RCFS May 2013</strain>
    </source>
</reference>
<dbReference type="GO" id="GO:0019305">
    <property type="term" value="P:dTDP-rhamnose biosynthetic process"/>
    <property type="evidence" value="ECO:0007669"/>
    <property type="project" value="UniProtKB-UniPathway"/>
</dbReference>